<keyword evidence="3" id="KW-1185">Reference proteome</keyword>
<evidence type="ECO:0000313" key="2">
    <source>
        <dbReference type="EMBL" id="VDH92430.1"/>
    </source>
</evidence>
<dbReference type="EMBL" id="UYJE01000341">
    <property type="protein sequence ID" value="VDH92430.1"/>
    <property type="molecule type" value="Genomic_DNA"/>
</dbReference>
<comment type="caution">
    <text evidence="2">The sequence shown here is derived from an EMBL/GenBank/DDBJ whole genome shotgun (WGS) entry which is preliminary data.</text>
</comment>
<accession>A0A8B6BLR3</accession>
<dbReference type="Proteomes" id="UP000596742">
    <property type="component" value="Unassembled WGS sequence"/>
</dbReference>
<feature type="region of interest" description="Disordered" evidence="1">
    <location>
        <begin position="32"/>
        <end position="54"/>
    </location>
</feature>
<sequence length="116" mass="12870">MAIRAATLAVELSTGEYINNLFRYMSPSVTPELSPHLSALTPPSPTTKSATQPPMFVTTSAQTTPTHEEQQAFLLKQSLQAIEKQLQLSNTRLEEMERILTRQGNILKELVSTCPK</sequence>
<gene>
    <name evidence="2" type="ORF">MGAL_10B088612</name>
</gene>
<evidence type="ECO:0000313" key="3">
    <source>
        <dbReference type="Proteomes" id="UP000596742"/>
    </source>
</evidence>
<protein>
    <submittedName>
        <fullName evidence="2">Uncharacterized protein</fullName>
    </submittedName>
</protein>
<dbReference type="AlphaFoldDB" id="A0A8B6BLR3"/>
<organism evidence="2 3">
    <name type="scientific">Mytilus galloprovincialis</name>
    <name type="common">Mediterranean mussel</name>
    <dbReference type="NCBI Taxonomy" id="29158"/>
    <lineage>
        <taxon>Eukaryota</taxon>
        <taxon>Metazoa</taxon>
        <taxon>Spiralia</taxon>
        <taxon>Lophotrochozoa</taxon>
        <taxon>Mollusca</taxon>
        <taxon>Bivalvia</taxon>
        <taxon>Autobranchia</taxon>
        <taxon>Pteriomorphia</taxon>
        <taxon>Mytilida</taxon>
        <taxon>Mytiloidea</taxon>
        <taxon>Mytilidae</taxon>
        <taxon>Mytilinae</taxon>
        <taxon>Mytilus</taxon>
    </lineage>
</organism>
<name>A0A8B6BLR3_MYTGA</name>
<reference evidence="2" key="1">
    <citation type="submission" date="2018-11" db="EMBL/GenBank/DDBJ databases">
        <authorList>
            <person name="Alioto T."/>
            <person name="Alioto T."/>
        </authorList>
    </citation>
    <scope>NUCLEOTIDE SEQUENCE</scope>
</reference>
<evidence type="ECO:0000256" key="1">
    <source>
        <dbReference type="SAM" id="MobiDB-lite"/>
    </source>
</evidence>
<dbReference type="OrthoDB" id="10608197at2759"/>
<proteinExistence type="predicted"/>